<dbReference type="GO" id="GO:0005634">
    <property type="term" value="C:nucleus"/>
    <property type="evidence" value="ECO:0007669"/>
    <property type="project" value="UniProtKB-SubCell"/>
</dbReference>
<feature type="compositionally biased region" description="Basic and acidic residues" evidence="2">
    <location>
        <begin position="1518"/>
        <end position="1530"/>
    </location>
</feature>
<feature type="compositionally biased region" description="Acidic residues" evidence="2">
    <location>
        <begin position="1239"/>
        <end position="1248"/>
    </location>
</feature>
<dbReference type="InterPro" id="IPR052087">
    <property type="entry name" value="RRP12"/>
</dbReference>
<feature type="region of interest" description="Disordered" evidence="2">
    <location>
        <begin position="1275"/>
        <end position="1323"/>
    </location>
</feature>
<dbReference type="PANTHER" id="PTHR48287:SF1">
    <property type="entry name" value="ARM REPEAT SUPERFAMILY PROTEIN"/>
    <property type="match status" value="1"/>
</dbReference>
<dbReference type="Pfam" id="PF08161">
    <property type="entry name" value="RRP12_HEAT"/>
    <property type="match status" value="1"/>
</dbReference>
<feature type="compositionally biased region" description="Gly residues" evidence="2">
    <location>
        <begin position="10"/>
        <end position="20"/>
    </location>
</feature>
<dbReference type="Proteomes" id="UP001176521">
    <property type="component" value="Unassembled WGS sequence"/>
</dbReference>
<proteinExistence type="inferred from homology"/>
<dbReference type="EMBL" id="JAPDMQ010000234">
    <property type="protein sequence ID" value="KAK0529747.1"/>
    <property type="molecule type" value="Genomic_DNA"/>
</dbReference>
<dbReference type="InterPro" id="IPR011989">
    <property type="entry name" value="ARM-like"/>
</dbReference>
<sequence length="1537" mass="162783">MAVASSSSNSGGGAGAGGGASMAALDAALAKLRHQAASQLESQRKPAQLLLAIEATLDEQHEAKRKRLATERSPTEYLIALQSMLGNKAASNVLGPTLYLLAIVTPHIQPATLLSQLSALLPALANVFSTASSSAATQGAEAESVSLTLRSALTVLESILLAHTATSTLPSLKKNIVLTGCWNTAVQLSLDVRPKIRKRAHDLVTATLTLSSATSHAHPYADSTAEWAVGRMESIISSGGLGSRHGAAPAGGKGKNSPAQQQQRATDFSFDKKTGQARNAGAFAAMRAHALQQGLGQAMAGGGAGGAAAAADAAASAGIWLCQLLKRIVKTFSSKSISPLAVVLLRLPALQNPFLTSAAFEVFDALFRSSSPPTDVASLFAEPIVLTKDTLSRTLQTLLEPSILPSDNQSLSPALLSAYLRALTGALTAYSRFLISSTGAAAVEAEQLPLPWGSVVPAVWGVVVARALDSKTAGTNAPKQETVRQSAAEALVTCLRFGVPDAEVDLALEYVLSNGRHLAFPVPSGGPKADDRPFLVRVVAQLQDALSKHALRFANVVPELLDVITALVRRLGLRSASAIASKPKKGKQQESPTAAAGRRPAATELVLSTLIPTIAELRTSPAFPARENADAVLSAAIQVIGPRQVLAKLPLGLLGENPDGQGRAWLLPLMRSSISNTELLHFVEELIPLSEKLFARKEEAAAKAEGVDNGSIDPKQKQRFSIEAKMFEALVDQVWATFPAYCDLPYDLGIVLRERTEVISLLNSLLFSQPSLRPTVTRGLQRLVERNTALARSAAPKEHAKADFGLDQDEAKANLELLAKLAYQDTLTSTGNGGILANLMNVYSQTAADSRGFVLETIATFVEILPQEQVDKMYTRIVKMLKKGLPALEKNSSAAAASAAAAPVPHTMLDLLGALIPFLKAADAKDLFGMLHHDGEDKTVLLKNADAGVQKRTYKLLTRLVELRPNDVLPRGSAGGAAELIKTLNAATPSVLAGSKRGRIALFAALVPRIGADELHLLPNIVPEAVLATKETNQQCREESYELLVQMGRKMAEAKGGVIKRKLVDGDEEMAGGAEDGGAAANLTEYLAMVSAGLAGTSPHMISATITALSRLVYEFHEEIPNETLDELLSTLLVFLASANREIVKSSLGMVKVVIVAFPAELVDAHLPQLVELLLNGKSAQHKQHFKSKLRHIIERLMRKFGNERIESLADEENRKLVVNIRKRKERAKRKKAGGAEGGQEDGGEEEADGARLQAGVRAQKSHGMDAFEEALYGSDSDLSSDGEDHEASQDKRGAGRKNAQKKQQQDQTYILDDGEDDDAMPLDLLDRTAFASRVAAQNTVKAEQRRRQPGQEARKFNIEEGTGKMMIDDEDDDENGNGGLSERARLDAEAGAGDAFVRKQRGVDGFTVGKGGAVKFNKNNKRTREDEMELDAEAAGAEGDGAPVDTKAAAAIFAAAAAGADAGAGAGASKKKQKKEKVAIGAEFRAKKAGGDVSKNGQSPFAYVPLGQVASKKKGKGKGEEGSRLDITGKGKRGRA</sequence>
<dbReference type="InterPro" id="IPR016024">
    <property type="entry name" value="ARM-type_fold"/>
</dbReference>
<dbReference type="Gene3D" id="1.25.10.10">
    <property type="entry name" value="Leucine-rich Repeat Variant"/>
    <property type="match status" value="2"/>
</dbReference>
<comment type="similarity">
    <text evidence="1">Belongs to the RRP12 family.</text>
</comment>
<feature type="region of interest" description="Disordered" evidence="2">
    <location>
        <begin position="579"/>
        <end position="600"/>
    </location>
</feature>
<accession>A0AAN6GAG4</accession>
<feature type="compositionally biased region" description="Polar residues" evidence="2">
    <location>
        <begin position="257"/>
        <end position="266"/>
    </location>
</feature>
<evidence type="ECO:0000256" key="1">
    <source>
        <dbReference type="ARBA" id="ARBA00007690"/>
    </source>
</evidence>
<evidence type="ECO:0000313" key="4">
    <source>
        <dbReference type="EMBL" id="KAK0529747.1"/>
    </source>
</evidence>
<evidence type="ECO:0000259" key="3">
    <source>
        <dbReference type="Pfam" id="PF08161"/>
    </source>
</evidence>
<feature type="region of interest" description="Disordered" evidence="2">
    <location>
        <begin position="1489"/>
        <end position="1537"/>
    </location>
</feature>
<feature type="region of interest" description="Disordered" evidence="2">
    <location>
        <begin position="1409"/>
        <end position="1442"/>
    </location>
</feature>
<protein>
    <submittedName>
        <fullName evidence="4">Pre-rRNA processing protein</fullName>
    </submittedName>
</protein>
<evidence type="ECO:0000313" key="5">
    <source>
        <dbReference type="Proteomes" id="UP001176521"/>
    </source>
</evidence>
<comment type="caution">
    <text evidence="4">The sequence shown here is derived from an EMBL/GenBank/DDBJ whole genome shotgun (WGS) entry which is preliminary data.</text>
</comment>
<feature type="region of interest" description="Disordered" evidence="2">
    <location>
        <begin position="240"/>
        <end position="271"/>
    </location>
</feature>
<feature type="compositionally biased region" description="Gly residues" evidence="2">
    <location>
        <begin position="240"/>
        <end position="254"/>
    </location>
</feature>
<feature type="domain" description="RRP12 HEAT" evidence="3">
    <location>
        <begin position="480"/>
        <end position="846"/>
    </location>
</feature>
<dbReference type="InterPro" id="IPR012978">
    <property type="entry name" value="HEAT_RRP12"/>
</dbReference>
<feature type="region of interest" description="Disordered" evidence="2">
    <location>
        <begin position="1337"/>
        <end position="1385"/>
    </location>
</feature>
<feature type="compositionally biased region" description="Basic and acidic residues" evidence="2">
    <location>
        <begin position="1353"/>
        <end position="1363"/>
    </location>
</feature>
<organism evidence="4 5">
    <name type="scientific">Tilletia horrida</name>
    <dbReference type="NCBI Taxonomy" id="155126"/>
    <lineage>
        <taxon>Eukaryota</taxon>
        <taxon>Fungi</taxon>
        <taxon>Dikarya</taxon>
        <taxon>Basidiomycota</taxon>
        <taxon>Ustilaginomycotina</taxon>
        <taxon>Exobasidiomycetes</taxon>
        <taxon>Tilletiales</taxon>
        <taxon>Tilletiaceae</taxon>
        <taxon>Tilletia</taxon>
    </lineage>
</organism>
<keyword evidence="5" id="KW-1185">Reference proteome</keyword>
<dbReference type="PANTHER" id="PTHR48287">
    <property type="entry name" value="ARM REPEAT SUPERFAMILY PROTEIN"/>
    <property type="match status" value="1"/>
</dbReference>
<evidence type="ECO:0000256" key="2">
    <source>
        <dbReference type="SAM" id="MobiDB-lite"/>
    </source>
</evidence>
<name>A0AAN6GAG4_9BASI</name>
<feature type="region of interest" description="Disordered" evidence="2">
    <location>
        <begin position="1"/>
        <end position="20"/>
    </location>
</feature>
<dbReference type="SUPFAM" id="SSF48371">
    <property type="entry name" value="ARM repeat"/>
    <property type="match status" value="1"/>
</dbReference>
<gene>
    <name evidence="4" type="primary">RRP12</name>
    <name evidence="4" type="ORF">OC842_004139</name>
</gene>
<reference evidence="4" key="1">
    <citation type="journal article" date="2023" name="PhytoFront">
        <title>Draft Genome Resources of Seven Strains of Tilletia horrida, Causal Agent of Kernel Smut of Rice.</title>
        <authorList>
            <person name="Khanal S."/>
            <person name="Antony Babu S."/>
            <person name="Zhou X.G."/>
        </authorList>
    </citation>
    <scope>NUCLEOTIDE SEQUENCE</scope>
    <source>
        <strain evidence="4">TX3</strain>
    </source>
</reference>
<feature type="region of interest" description="Disordered" evidence="2">
    <location>
        <begin position="1228"/>
        <end position="1251"/>
    </location>
</feature>